<keyword evidence="2" id="KW-1185">Reference proteome</keyword>
<protein>
    <recommendedName>
        <fullName evidence="3">DUF4292 domain-containing protein</fullName>
    </recommendedName>
</protein>
<gene>
    <name evidence="1" type="ORF">MTP09_13170</name>
</gene>
<dbReference type="Proteomes" id="UP000831460">
    <property type="component" value="Chromosome"/>
</dbReference>
<dbReference type="PROSITE" id="PS51257">
    <property type="entry name" value="PROKAR_LIPOPROTEIN"/>
    <property type="match status" value="1"/>
</dbReference>
<reference evidence="1 2" key="1">
    <citation type="submission" date="2022-03" db="EMBL/GenBank/DDBJ databases">
        <title>Chryseobacterium sp. isolated from particulate matters in swine house.</title>
        <authorList>
            <person name="Won M."/>
            <person name="Kim S.-J."/>
            <person name="Kwon S.-W."/>
        </authorList>
    </citation>
    <scope>NUCLEOTIDE SEQUENCE [LARGE SCALE GENOMIC DNA]</scope>
    <source>
        <strain evidence="1 2">SC2-2</strain>
    </source>
</reference>
<dbReference type="RefSeq" id="WP_243548857.1">
    <property type="nucleotide sequence ID" value="NZ_CP094532.1"/>
</dbReference>
<evidence type="ECO:0008006" key="3">
    <source>
        <dbReference type="Google" id="ProtNLM"/>
    </source>
</evidence>
<name>A0ABY4BPN7_9FLAO</name>
<sequence>MRQFLRKLFLFSIGFLVFQSCKSFKTENLGTGENHSQIIDNLYFSSKNTDYIYKSQVDIYDNQLSGILIIKKINDDFHRVVLTSDFGNKLFDFEISQKDFKLNYIIPDMDKGMVKRFLEKDFRIMLREKFTSDKMFTNEQFIIYQSEENKENYFLYFDKANELLTKIIYTEHGREKINFSFEAKKSIFADEIEIAHKDFKINIKLNQITENMQ</sequence>
<evidence type="ECO:0000313" key="1">
    <source>
        <dbReference type="EMBL" id="UOE40839.1"/>
    </source>
</evidence>
<proteinExistence type="predicted"/>
<dbReference type="EMBL" id="CP094532">
    <property type="protein sequence ID" value="UOE40839.1"/>
    <property type="molecule type" value="Genomic_DNA"/>
</dbReference>
<organism evidence="1 2">
    <name type="scientific">Chryseobacterium suipulveris</name>
    <dbReference type="NCBI Taxonomy" id="2929800"/>
    <lineage>
        <taxon>Bacteria</taxon>
        <taxon>Pseudomonadati</taxon>
        <taxon>Bacteroidota</taxon>
        <taxon>Flavobacteriia</taxon>
        <taxon>Flavobacteriales</taxon>
        <taxon>Weeksellaceae</taxon>
        <taxon>Chryseobacterium group</taxon>
        <taxon>Chryseobacterium</taxon>
    </lineage>
</organism>
<accession>A0ABY4BPN7</accession>
<evidence type="ECO:0000313" key="2">
    <source>
        <dbReference type="Proteomes" id="UP000831460"/>
    </source>
</evidence>